<dbReference type="InterPro" id="IPR017850">
    <property type="entry name" value="Alkaline_phosphatase_core_sf"/>
</dbReference>
<dbReference type="PANTHER" id="PTHR10151">
    <property type="entry name" value="ECTONUCLEOTIDE PYROPHOSPHATASE/PHOSPHODIESTERASE"/>
    <property type="match status" value="1"/>
</dbReference>
<evidence type="ECO:0000313" key="2">
    <source>
        <dbReference type="Proteomes" id="UP001596002"/>
    </source>
</evidence>
<dbReference type="Gene3D" id="3.40.720.10">
    <property type="entry name" value="Alkaline Phosphatase, subunit A"/>
    <property type="match status" value="1"/>
</dbReference>
<proteinExistence type="predicted"/>
<sequence length="486" mass="55006">MKKVIFLLVDSLMPNILEDCIRQRTVPAFQFLKSRGRYWPDCVTVFPTMTASVDSSLLTGVYPDVHRVPGLIWYDPEEKAIIDYVNGWRCVWKLGIEKCARNVLYNLNEKHLSKQVTTIFEELANRGKTSASINTIIHRGSKKHRVRLPFLIDLATGFRLHDDISGPDVLTLGAMVKSGLETQIPRHTLGLRHRCGINDQYAVHAAKALITSKDQPDFMLVYLPDNDHQVHKKNPSHAEGALIQVDQYVQEILNAFGSWDEALNQCVFIVTGDHGQTRVGSKKEFSVDLDKLLTPFRVLQLGEEVKDHDLVLCNNERSAYIYPLAQEKESEIVQQLLSESRIDLIAWKRDKGVLVKEGGSGREVYFEPGGPNPDIYGRTWSITGEGSVLDLRSDQGIVHYGDYPDALSRLYGALYSQDIPMIVITARPRYEFLSRYYPRHANGGCHGSLHKYDSLLPLIVAGTGHPLNERPRLVDLKNFILELFDT</sequence>
<dbReference type="EMBL" id="JBHSHC010000028">
    <property type="protein sequence ID" value="MFC4766710.1"/>
    <property type="molecule type" value="Genomic_DNA"/>
</dbReference>
<dbReference type="InterPro" id="IPR002591">
    <property type="entry name" value="Phosphodiest/P_Trfase"/>
</dbReference>
<dbReference type="PANTHER" id="PTHR10151:SF120">
    <property type="entry name" value="BIS(5'-ADENOSYL)-TRIPHOSPHATASE"/>
    <property type="match status" value="1"/>
</dbReference>
<gene>
    <name evidence="1" type="ORF">ACFO8Q_04890</name>
</gene>
<accession>A0ABV9PXF5</accession>
<organism evidence="1 2">
    <name type="scientific">Effusibacillus consociatus</name>
    <dbReference type="NCBI Taxonomy" id="1117041"/>
    <lineage>
        <taxon>Bacteria</taxon>
        <taxon>Bacillati</taxon>
        <taxon>Bacillota</taxon>
        <taxon>Bacilli</taxon>
        <taxon>Bacillales</taxon>
        <taxon>Alicyclobacillaceae</taxon>
        <taxon>Effusibacillus</taxon>
    </lineage>
</organism>
<comment type="caution">
    <text evidence="1">The sequence shown here is derived from an EMBL/GenBank/DDBJ whole genome shotgun (WGS) entry which is preliminary data.</text>
</comment>
<dbReference type="RefSeq" id="WP_380024604.1">
    <property type="nucleotide sequence ID" value="NZ_JBHSHC010000028.1"/>
</dbReference>
<name>A0ABV9PXF5_9BACL</name>
<keyword evidence="2" id="KW-1185">Reference proteome</keyword>
<reference evidence="2" key="1">
    <citation type="journal article" date="2019" name="Int. J. Syst. Evol. Microbiol.">
        <title>The Global Catalogue of Microorganisms (GCM) 10K type strain sequencing project: providing services to taxonomists for standard genome sequencing and annotation.</title>
        <authorList>
            <consortium name="The Broad Institute Genomics Platform"/>
            <consortium name="The Broad Institute Genome Sequencing Center for Infectious Disease"/>
            <person name="Wu L."/>
            <person name="Ma J."/>
        </authorList>
    </citation>
    <scope>NUCLEOTIDE SEQUENCE [LARGE SCALE GENOMIC DNA]</scope>
    <source>
        <strain evidence="2">WYCCWR 12678</strain>
    </source>
</reference>
<dbReference type="Proteomes" id="UP001596002">
    <property type="component" value="Unassembled WGS sequence"/>
</dbReference>
<dbReference type="SUPFAM" id="SSF53649">
    <property type="entry name" value="Alkaline phosphatase-like"/>
    <property type="match status" value="1"/>
</dbReference>
<protein>
    <submittedName>
        <fullName evidence="1">Alkaline phosphatase family protein</fullName>
    </submittedName>
</protein>
<dbReference type="Pfam" id="PF01663">
    <property type="entry name" value="Phosphodiest"/>
    <property type="match status" value="1"/>
</dbReference>
<evidence type="ECO:0000313" key="1">
    <source>
        <dbReference type="EMBL" id="MFC4766710.1"/>
    </source>
</evidence>